<sequence>MNTHEHPEEREGCAFTIMYNNHQGALDLMASDQHSRDTWVAGLKLLCERHTQKGKTNFMKTDHWILSHFYMADKDGSGTLTKVECQRLLNDVLCVKMPNSLFQLIFADYDVSTERALRLIEQSEMNISLKSQQLLGIDGFRNMLLTEEFDIINPWCIRCPYQDMKRYLFNNQVIGESSSEAYNRVLLKGGRAVERNYRFEYCP</sequence>
<dbReference type="Gene3D" id="1.10.238.10">
    <property type="entry name" value="EF-hand"/>
    <property type="match status" value="1"/>
</dbReference>
<dbReference type="SUPFAM" id="SSF50729">
    <property type="entry name" value="PH domain-like"/>
    <property type="match status" value="1"/>
</dbReference>
<protein>
    <recommendedName>
        <fullName evidence="1">PH domain-containing protein</fullName>
    </recommendedName>
</protein>
<dbReference type="Proteomes" id="UP000663829">
    <property type="component" value="Unassembled WGS sequence"/>
</dbReference>
<dbReference type="SUPFAM" id="SSF47473">
    <property type="entry name" value="EF-hand"/>
    <property type="match status" value="1"/>
</dbReference>
<dbReference type="EMBL" id="CAJNOQ010037172">
    <property type="protein sequence ID" value="CAF1607463.1"/>
    <property type="molecule type" value="Genomic_DNA"/>
</dbReference>
<keyword evidence="4" id="KW-1185">Reference proteome</keyword>
<dbReference type="OrthoDB" id="269822at2759"/>
<dbReference type="PANTHER" id="PTHR10336">
    <property type="entry name" value="PHOSPHOINOSITIDE-SPECIFIC PHOSPHOLIPASE C FAMILY PROTEIN"/>
    <property type="match status" value="1"/>
</dbReference>
<dbReference type="InterPro" id="IPR015359">
    <property type="entry name" value="PLC_EF-hand-like"/>
</dbReference>
<accession>A0A816B6U2</accession>
<organism evidence="2 4">
    <name type="scientific">Didymodactylos carnosus</name>
    <dbReference type="NCBI Taxonomy" id="1234261"/>
    <lineage>
        <taxon>Eukaryota</taxon>
        <taxon>Metazoa</taxon>
        <taxon>Spiralia</taxon>
        <taxon>Gnathifera</taxon>
        <taxon>Rotifera</taxon>
        <taxon>Eurotatoria</taxon>
        <taxon>Bdelloidea</taxon>
        <taxon>Philodinida</taxon>
        <taxon>Philodinidae</taxon>
        <taxon>Didymodactylos</taxon>
    </lineage>
</organism>
<reference evidence="2" key="1">
    <citation type="submission" date="2021-02" db="EMBL/GenBank/DDBJ databases">
        <authorList>
            <person name="Nowell W R."/>
        </authorList>
    </citation>
    <scope>NUCLEOTIDE SEQUENCE</scope>
</reference>
<dbReference type="InterPro" id="IPR001849">
    <property type="entry name" value="PH_domain"/>
</dbReference>
<dbReference type="InterPro" id="IPR011993">
    <property type="entry name" value="PH-like_dom_sf"/>
</dbReference>
<dbReference type="PROSITE" id="PS50003">
    <property type="entry name" value="PH_DOMAIN"/>
    <property type="match status" value="1"/>
</dbReference>
<evidence type="ECO:0000313" key="2">
    <source>
        <dbReference type="EMBL" id="CAF1607463.1"/>
    </source>
</evidence>
<name>A0A816B6U2_9BILA</name>
<gene>
    <name evidence="2" type="ORF">GPM918_LOCUS42848</name>
    <name evidence="3" type="ORF">SRO942_LOCUS44187</name>
</gene>
<evidence type="ECO:0000313" key="4">
    <source>
        <dbReference type="Proteomes" id="UP000663829"/>
    </source>
</evidence>
<dbReference type="PROSITE" id="PS50007">
    <property type="entry name" value="PIPLC_X_DOMAIN"/>
    <property type="match status" value="1"/>
</dbReference>
<proteinExistence type="predicted"/>
<evidence type="ECO:0000313" key="3">
    <source>
        <dbReference type="EMBL" id="CAF4488092.1"/>
    </source>
</evidence>
<dbReference type="Pfam" id="PF09279">
    <property type="entry name" value="EF-hand_like"/>
    <property type="match status" value="1"/>
</dbReference>
<dbReference type="InterPro" id="IPR011992">
    <property type="entry name" value="EF-hand-dom_pair"/>
</dbReference>
<dbReference type="PANTHER" id="PTHR10336:SF209">
    <property type="entry name" value="PHOSPHOINOSITIDE PHOSPHOLIPASE C"/>
    <property type="match status" value="1"/>
</dbReference>
<dbReference type="AlphaFoldDB" id="A0A816B6U2"/>
<dbReference type="GO" id="GO:0004435">
    <property type="term" value="F:phosphatidylinositol-4,5-bisphosphate phospholipase C activity"/>
    <property type="evidence" value="ECO:0007669"/>
    <property type="project" value="TreeGrafter"/>
</dbReference>
<feature type="domain" description="PH" evidence="1">
    <location>
        <begin position="1"/>
        <end position="48"/>
    </location>
</feature>
<dbReference type="InterPro" id="IPR001192">
    <property type="entry name" value="PI-PLC_fam"/>
</dbReference>
<evidence type="ECO:0000259" key="1">
    <source>
        <dbReference type="PROSITE" id="PS50003"/>
    </source>
</evidence>
<comment type="caution">
    <text evidence="2">The sequence shown here is derived from an EMBL/GenBank/DDBJ whole genome shotgun (WGS) entry which is preliminary data.</text>
</comment>
<dbReference type="Proteomes" id="UP000681722">
    <property type="component" value="Unassembled WGS sequence"/>
</dbReference>
<dbReference type="EMBL" id="CAJOBC010103791">
    <property type="protein sequence ID" value="CAF4488092.1"/>
    <property type="molecule type" value="Genomic_DNA"/>
</dbReference>
<dbReference type="Gene3D" id="2.30.29.30">
    <property type="entry name" value="Pleckstrin-homology domain (PH domain)/Phosphotyrosine-binding domain (PTB)"/>
    <property type="match status" value="1"/>
</dbReference>
<dbReference type="GO" id="GO:0005886">
    <property type="term" value="C:plasma membrane"/>
    <property type="evidence" value="ECO:0007669"/>
    <property type="project" value="TreeGrafter"/>
</dbReference>
<dbReference type="GO" id="GO:0035556">
    <property type="term" value="P:intracellular signal transduction"/>
    <property type="evidence" value="ECO:0007669"/>
    <property type="project" value="InterPro"/>
</dbReference>